<feature type="transmembrane region" description="Helical" evidence="1">
    <location>
        <begin position="33"/>
        <end position="52"/>
    </location>
</feature>
<evidence type="ECO:0000313" key="3">
    <source>
        <dbReference type="Proteomes" id="UP000266273"/>
    </source>
</evidence>
<sequence>MSHVTAREAMSDNDARNAALLADVNAASGSARLGWVVFIALLAYFFVTLAGISHADLLLNNRVTLPILRVEIGLRGFFIFAPAILLLLHINLLLQHVSLSRKVREFHERVARQEGHAFIRTHRLRLQLHSYFYVQAIAGPSRSRLFSAFLHAMSAITLWLLPLALLIYFQIVFLPYHDLEVTTAQRAYILVDFLIFAIFWIFLHFPAARYINGLGQSIISYPLSFLAMIVIWVAAMFFSFAVATIPEEGVDRVMASIERFRTPVPYGASARDAQRFAFLPTAYLFEGAVNPVSGERQSWFSRNLVVSDTDLVGLADAPRTGVSLQLRGRDLRYATLDRSNLDRADLTGANLAGASLREAKLENARLVAVNLAGADLTQAQLQAANLNGADLRGATLRGANMRFTEGDYQR</sequence>
<evidence type="ECO:0000313" key="2">
    <source>
        <dbReference type="EMBL" id="RIA55129.1"/>
    </source>
</evidence>
<keyword evidence="1" id="KW-0472">Membrane</keyword>
<proteinExistence type="predicted"/>
<dbReference type="RefSeq" id="WP_170144282.1">
    <property type="nucleotide sequence ID" value="NZ_QXDF01000001.1"/>
</dbReference>
<feature type="transmembrane region" description="Helical" evidence="1">
    <location>
        <begin position="188"/>
        <end position="211"/>
    </location>
</feature>
<dbReference type="Proteomes" id="UP000266273">
    <property type="component" value="Unassembled WGS sequence"/>
</dbReference>
<dbReference type="EMBL" id="QXDF01000001">
    <property type="protein sequence ID" value="RIA55129.1"/>
    <property type="molecule type" value="Genomic_DNA"/>
</dbReference>
<accession>A0A397Q3Z4</accession>
<dbReference type="AlphaFoldDB" id="A0A397Q3Z4"/>
<dbReference type="PANTHER" id="PTHR14136">
    <property type="entry name" value="BTB_POZ DOMAIN-CONTAINING PROTEIN KCTD9"/>
    <property type="match status" value="1"/>
</dbReference>
<dbReference type="PANTHER" id="PTHR14136:SF17">
    <property type="entry name" value="BTB_POZ DOMAIN-CONTAINING PROTEIN KCTD9"/>
    <property type="match status" value="1"/>
</dbReference>
<dbReference type="InterPro" id="IPR001646">
    <property type="entry name" value="5peptide_repeat"/>
</dbReference>
<dbReference type="Pfam" id="PF00805">
    <property type="entry name" value="Pentapeptide"/>
    <property type="match status" value="2"/>
</dbReference>
<feature type="transmembrane region" description="Helical" evidence="1">
    <location>
        <begin position="149"/>
        <end position="176"/>
    </location>
</feature>
<keyword evidence="3" id="KW-1185">Reference proteome</keyword>
<name>A0A397Q3Z4_9HYPH</name>
<protein>
    <submittedName>
        <fullName evidence="2">Pentapeptide repeat protein</fullName>
    </submittedName>
</protein>
<organism evidence="2 3">
    <name type="scientific">Dichotomicrobium thermohalophilum</name>
    <dbReference type="NCBI Taxonomy" id="933063"/>
    <lineage>
        <taxon>Bacteria</taxon>
        <taxon>Pseudomonadati</taxon>
        <taxon>Pseudomonadota</taxon>
        <taxon>Alphaproteobacteria</taxon>
        <taxon>Hyphomicrobiales</taxon>
        <taxon>Hyphomicrobiaceae</taxon>
        <taxon>Dichotomicrobium</taxon>
    </lineage>
</organism>
<reference evidence="2 3" key="1">
    <citation type="submission" date="2018-08" db="EMBL/GenBank/DDBJ databases">
        <title>Genomic Encyclopedia of Archaeal and Bacterial Type Strains, Phase II (KMG-II): from individual species to whole genera.</title>
        <authorList>
            <person name="Goeker M."/>
        </authorList>
    </citation>
    <scope>NUCLEOTIDE SEQUENCE [LARGE SCALE GENOMIC DNA]</scope>
    <source>
        <strain evidence="2 3">DSM 5002</strain>
    </source>
</reference>
<gene>
    <name evidence="2" type="ORF">BXY53_0182</name>
</gene>
<feature type="transmembrane region" description="Helical" evidence="1">
    <location>
        <begin position="223"/>
        <end position="245"/>
    </location>
</feature>
<dbReference type="InterPro" id="IPR051082">
    <property type="entry name" value="Pentapeptide-BTB/POZ_domain"/>
</dbReference>
<feature type="transmembrane region" description="Helical" evidence="1">
    <location>
        <begin position="72"/>
        <end position="94"/>
    </location>
</feature>
<dbReference type="Gene3D" id="2.160.20.80">
    <property type="entry name" value="E3 ubiquitin-protein ligase SopA"/>
    <property type="match status" value="1"/>
</dbReference>
<evidence type="ECO:0000256" key="1">
    <source>
        <dbReference type="SAM" id="Phobius"/>
    </source>
</evidence>
<keyword evidence="1" id="KW-1133">Transmembrane helix</keyword>
<comment type="caution">
    <text evidence="2">The sequence shown here is derived from an EMBL/GenBank/DDBJ whole genome shotgun (WGS) entry which is preliminary data.</text>
</comment>
<dbReference type="SUPFAM" id="SSF141571">
    <property type="entry name" value="Pentapeptide repeat-like"/>
    <property type="match status" value="1"/>
</dbReference>
<keyword evidence="1" id="KW-0812">Transmembrane</keyword>